<dbReference type="EMBL" id="FZMP01000090">
    <property type="protein sequence ID" value="SNQ60390.1"/>
    <property type="molecule type" value="Genomic_DNA"/>
</dbReference>
<protein>
    <recommendedName>
        <fullName evidence="3">Molecular chaperone of HSP90 family</fullName>
    </recommendedName>
</protein>
<reference evidence="2" key="1">
    <citation type="submission" date="2017-06" db="EMBL/GenBank/DDBJ databases">
        <authorList>
            <person name="Cremers G."/>
        </authorList>
    </citation>
    <scope>NUCLEOTIDE SEQUENCE [LARGE SCALE GENOMIC DNA]</scope>
</reference>
<dbReference type="Proteomes" id="UP000218615">
    <property type="component" value="Unassembled WGS sequence"/>
</dbReference>
<dbReference type="OrthoDB" id="137416at2157"/>
<dbReference type="InterPro" id="IPR036890">
    <property type="entry name" value="HATPase_C_sf"/>
</dbReference>
<evidence type="ECO:0000313" key="2">
    <source>
        <dbReference type="Proteomes" id="UP000218615"/>
    </source>
</evidence>
<accession>A0A284VM84</accession>
<dbReference type="InterPro" id="IPR011856">
    <property type="entry name" value="tRNA_endonuc-like_dom_sf"/>
</dbReference>
<sequence length="625" mass="72637">MSNESCVKKLCMQFDMNTIQHLGISMYAKLSPVLAELVANCWDADATEVVIELSDSDPLPKHIIIRDNGNGMSLEDINEKFLKIGRNRRYAESKDTTFKNRKVIGRKGIGKLSIFGIAEEVSVTTVRDKVKNQFRMSLSRIKNSGTLYYPDHLIDAEACDEKNGTIIELKNLKRKSNFDIEAIVSDLARRFLIFDDSFKVSIIYNDDINKKIDLKNEMRFNNIDIEFSWKFPNQNLKGVYIHEEKVVGEIYTAKKPVPAAMKGIYLVARGKLVHNNDFYGIRASDYAHAYLTGWLNVDFIDDDAGDDLISTNRESLNWENEKTEKLREYIQKIISFVTQDWRKKRRDNKEDQIKSKTGLDINDWVKSLPANDQKLAKKTVDIILSSEALDTDKSSELVNYIKDSFEFESFKEFAAQIEKYDEESQEDFIKLFKDWGIIEAKELYRLAIVRIEAIKKFENYIKTNAKEVPVMHDFLKEFSWLLDPRIMNFKDEVTYSKLLKEEFVEEEELEENKRLDFLCVDFANTFFIIELKRPNHMANSKDLDQALEYVSFIRQHTGNDPTFSATKIEAYIVCGGIADKAIVREKADSLSKTNKVYVKTYNELQSKALKYHSEFIEKYEKIKKL</sequence>
<dbReference type="Gene3D" id="3.30.565.10">
    <property type="entry name" value="Histidine kinase-like ATPase, C-terminal domain"/>
    <property type="match status" value="1"/>
</dbReference>
<dbReference type="Gene3D" id="3.40.1350.10">
    <property type="match status" value="1"/>
</dbReference>
<dbReference type="RefSeq" id="WP_096204728.1">
    <property type="nucleotide sequence ID" value="NZ_FZMP01000090.1"/>
</dbReference>
<dbReference type="Pfam" id="PF13589">
    <property type="entry name" value="HATPase_c_3"/>
    <property type="match status" value="1"/>
</dbReference>
<dbReference type="GO" id="GO:0003676">
    <property type="term" value="F:nucleic acid binding"/>
    <property type="evidence" value="ECO:0007669"/>
    <property type="project" value="InterPro"/>
</dbReference>
<proteinExistence type="predicted"/>
<dbReference type="AlphaFoldDB" id="A0A284VM84"/>
<dbReference type="SUPFAM" id="SSF55874">
    <property type="entry name" value="ATPase domain of HSP90 chaperone/DNA topoisomerase II/histidine kinase"/>
    <property type="match status" value="1"/>
</dbReference>
<name>A0A284VM84_9EURY</name>
<keyword evidence="2" id="KW-1185">Reference proteome</keyword>
<gene>
    <name evidence="1" type="ORF">MNV_180022</name>
</gene>
<evidence type="ECO:0008006" key="3">
    <source>
        <dbReference type="Google" id="ProtNLM"/>
    </source>
</evidence>
<evidence type="ECO:0000313" key="1">
    <source>
        <dbReference type="EMBL" id="SNQ60390.1"/>
    </source>
</evidence>
<organism evidence="1 2">
    <name type="scientific">Candidatus Methanoperedens nitratireducens</name>
    <dbReference type="NCBI Taxonomy" id="1392998"/>
    <lineage>
        <taxon>Archaea</taxon>
        <taxon>Methanobacteriati</taxon>
        <taxon>Methanobacteriota</taxon>
        <taxon>Stenosarchaea group</taxon>
        <taxon>Methanomicrobia</taxon>
        <taxon>Methanosarcinales</taxon>
        <taxon>ANME-2 cluster</taxon>
        <taxon>Candidatus Methanoperedentaceae</taxon>
        <taxon>Candidatus Methanoperedens</taxon>
    </lineage>
</organism>